<evidence type="ECO:0000313" key="2">
    <source>
        <dbReference type="Proteomes" id="UP000011668"/>
    </source>
</evidence>
<sequence>MLNIVKGLAIGLFVGSCCLSALISIHTLHPENQHIICFPQYKWDQERIDI</sequence>
<name>L8WGH5_THACA</name>
<evidence type="ECO:0000313" key="1">
    <source>
        <dbReference type="EMBL" id="ELU35802.1"/>
    </source>
</evidence>
<protein>
    <submittedName>
        <fullName evidence="1">Uncharacterized protein</fullName>
    </submittedName>
</protein>
<dbReference type="Proteomes" id="UP000011668">
    <property type="component" value="Unassembled WGS sequence"/>
</dbReference>
<dbReference type="HOGENOM" id="CLU_3126045_0_0_1"/>
<dbReference type="EMBL" id="AFRT01005259">
    <property type="protein sequence ID" value="ELU35802.1"/>
    <property type="molecule type" value="Genomic_DNA"/>
</dbReference>
<dbReference type="PROSITE" id="PS51257">
    <property type="entry name" value="PROKAR_LIPOPROTEIN"/>
    <property type="match status" value="1"/>
</dbReference>
<gene>
    <name evidence="1" type="ORF">AG1IA_10168</name>
</gene>
<accession>L8WGH5</accession>
<organism evidence="1 2">
    <name type="scientific">Thanatephorus cucumeris (strain AG1-IA)</name>
    <name type="common">Rice sheath blight fungus</name>
    <name type="synonym">Rhizoctonia solani</name>
    <dbReference type="NCBI Taxonomy" id="983506"/>
    <lineage>
        <taxon>Eukaryota</taxon>
        <taxon>Fungi</taxon>
        <taxon>Dikarya</taxon>
        <taxon>Basidiomycota</taxon>
        <taxon>Agaricomycotina</taxon>
        <taxon>Agaricomycetes</taxon>
        <taxon>Cantharellales</taxon>
        <taxon>Ceratobasidiaceae</taxon>
        <taxon>Rhizoctonia</taxon>
        <taxon>Rhizoctonia solani AG-1</taxon>
    </lineage>
</organism>
<keyword evidence="2" id="KW-1185">Reference proteome</keyword>
<proteinExistence type="predicted"/>
<comment type="caution">
    <text evidence="1">The sequence shown here is derived from an EMBL/GenBank/DDBJ whole genome shotgun (WGS) entry which is preliminary data.</text>
</comment>
<dbReference type="AlphaFoldDB" id="L8WGH5"/>
<reference evidence="1 2" key="1">
    <citation type="journal article" date="2013" name="Nat. Commun.">
        <title>The evolution and pathogenic mechanisms of the rice sheath blight pathogen.</title>
        <authorList>
            <person name="Zheng A."/>
            <person name="Lin R."/>
            <person name="Xu L."/>
            <person name="Qin P."/>
            <person name="Tang C."/>
            <person name="Ai P."/>
            <person name="Zhang D."/>
            <person name="Liu Y."/>
            <person name="Sun Z."/>
            <person name="Feng H."/>
            <person name="Wang Y."/>
            <person name="Chen Y."/>
            <person name="Liang X."/>
            <person name="Fu R."/>
            <person name="Li Q."/>
            <person name="Zhang J."/>
            <person name="Yu X."/>
            <person name="Xie Z."/>
            <person name="Ding L."/>
            <person name="Guan P."/>
            <person name="Tang J."/>
            <person name="Liang Y."/>
            <person name="Wang S."/>
            <person name="Deng Q."/>
            <person name="Li S."/>
            <person name="Zhu J."/>
            <person name="Wang L."/>
            <person name="Liu H."/>
            <person name="Li P."/>
        </authorList>
    </citation>
    <scope>NUCLEOTIDE SEQUENCE [LARGE SCALE GENOMIC DNA]</scope>
    <source>
        <strain evidence="2">AG-1 IA</strain>
    </source>
</reference>